<dbReference type="InterPro" id="IPR050223">
    <property type="entry name" value="D-isomer_2-hydroxyacid_DH"/>
</dbReference>
<organism evidence="5 6">
    <name type="scientific">Malassezia obtusa</name>
    <dbReference type="NCBI Taxonomy" id="76774"/>
    <lineage>
        <taxon>Eukaryota</taxon>
        <taxon>Fungi</taxon>
        <taxon>Dikarya</taxon>
        <taxon>Basidiomycota</taxon>
        <taxon>Ustilaginomycotina</taxon>
        <taxon>Malasseziomycetes</taxon>
        <taxon>Malasseziales</taxon>
        <taxon>Malasseziaceae</taxon>
        <taxon>Malassezia</taxon>
    </lineage>
</organism>
<evidence type="ECO:0000313" key="6">
    <source>
        <dbReference type="Proteomes" id="UP001214603"/>
    </source>
</evidence>
<dbReference type="Pfam" id="PF00389">
    <property type="entry name" value="2-Hacid_dh"/>
    <property type="match status" value="1"/>
</dbReference>
<dbReference type="CDD" id="cd05301">
    <property type="entry name" value="GDH"/>
    <property type="match status" value="1"/>
</dbReference>
<dbReference type="GO" id="GO:0030267">
    <property type="term" value="F:glyoxylate reductase (NADPH) activity"/>
    <property type="evidence" value="ECO:0007669"/>
    <property type="project" value="TreeGrafter"/>
</dbReference>
<dbReference type="InterPro" id="IPR029753">
    <property type="entry name" value="D-isomer_DH_CS"/>
</dbReference>
<evidence type="ECO:0000256" key="2">
    <source>
        <dbReference type="RuleBase" id="RU003719"/>
    </source>
</evidence>
<dbReference type="PANTHER" id="PTHR10996">
    <property type="entry name" value="2-HYDROXYACID DEHYDROGENASE-RELATED"/>
    <property type="match status" value="1"/>
</dbReference>
<dbReference type="Proteomes" id="UP001214603">
    <property type="component" value="Chromosome 1"/>
</dbReference>
<keyword evidence="1 2" id="KW-0560">Oxidoreductase</keyword>
<dbReference type="Gene3D" id="3.40.50.720">
    <property type="entry name" value="NAD(P)-binding Rossmann-like Domain"/>
    <property type="match status" value="2"/>
</dbReference>
<comment type="similarity">
    <text evidence="2">Belongs to the D-isomer specific 2-hydroxyacid dehydrogenase family.</text>
</comment>
<evidence type="ECO:0008006" key="7">
    <source>
        <dbReference type="Google" id="ProtNLM"/>
    </source>
</evidence>
<dbReference type="EMBL" id="CP119934">
    <property type="protein sequence ID" value="WFD01734.1"/>
    <property type="molecule type" value="Genomic_DNA"/>
</dbReference>
<dbReference type="GO" id="GO:0016618">
    <property type="term" value="F:hydroxypyruvate reductase [NAD(P)H] activity"/>
    <property type="evidence" value="ECO:0007669"/>
    <property type="project" value="TreeGrafter"/>
</dbReference>
<dbReference type="GO" id="GO:0005829">
    <property type="term" value="C:cytosol"/>
    <property type="evidence" value="ECO:0007669"/>
    <property type="project" value="TreeGrafter"/>
</dbReference>
<dbReference type="AlphaFoldDB" id="A0AAF0DXG1"/>
<dbReference type="SUPFAM" id="SSF52283">
    <property type="entry name" value="Formate/glycerate dehydrogenase catalytic domain-like"/>
    <property type="match status" value="1"/>
</dbReference>
<reference evidence="5" key="1">
    <citation type="submission" date="2023-03" db="EMBL/GenBank/DDBJ databases">
        <title>Mating type loci evolution in Malassezia.</title>
        <authorList>
            <person name="Coelho M.A."/>
        </authorList>
    </citation>
    <scope>NUCLEOTIDE SEQUENCE</scope>
    <source>
        <strain evidence="5">CBS 7876</strain>
    </source>
</reference>
<dbReference type="InterPro" id="IPR036291">
    <property type="entry name" value="NAD(P)-bd_dom_sf"/>
</dbReference>
<feature type="domain" description="D-isomer specific 2-hydroxyacid dehydrogenase NAD-binding" evidence="4">
    <location>
        <begin position="121"/>
        <end position="200"/>
    </location>
</feature>
<proteinExistence type="inferred from homology"/>
<dbReference type="PROSITE" id="PS00671">
    <property type="entry name" value="D_2_HYDROXYACID_DH_3"/>
    <property type="match status" value="1"/>
</dbReference>
<dbReference type="SUPFAM" id="SSF51735">
    <property type="entry name" value="NAD(P)-binding Rossmann-fold domains"/>
    <property type="match status" value="1"/>
</dbReference>
<protein>
    <recommendedName>
        <fullName evidence="7">Glyoxylate reductase</fullName>
    </recommendedName>
</protein>
<accession>A0AAF0DXG1</accession>
<dbReference type="InterPro" id="IPR006140">
    <property type="entry name" value="D-isomer_DH_NAD-bd"/>
</dbReference>
<evidence type="ECO:0000313" key="5">
    <source>
        <dbReference type="EMBL" id="WFD01734.1"/>
    </source>
</evidence>
<dbReference type="GO" id="GO:0051287">
    <property type="term" value="F:NAD binding"/>
    <property type="evidence" value="ECO:0007669"/>
    <property type="project" value="InterPro"/>
</dbReference>
<dbReference type="Pfam" id="PF02826">
    <property type="entry name" value="2-Hacid_dh_C"/>
    <property type="match status" value="2"/>
</dbReference>
<dbReference type="PANTHER" id="PTHR10996:SF277">
    <property type="entry name" value="GLYOXYLATE REDUCTASE_HYDROXYPYRUVATE REDUCTASE"/>
    <property type="match status" value="1"/>
</dbReference>
<name>A0AAF0DXG1_9BASI</name>
<evidence type="ECO:0000259" key="3">
    <source>
        <dbReference type="Pfam" id="PF00389"/>
    </source>
</evidence>
<evidence type="ECO:0000256" key="1">
    <source>
        <dbReference type="ARBA" id="ARBA00023002"/>
    </source>
</evidence>
<feature type="domain" description="D-isomer specific 2-hydroxyacid dehydrogenase catalytic" evidence="3">
    <location>
        <begin position="44"/>
        <end position="352"/>
    </location>
</feature>
<evidence type="ECO:0000259" key="4">
    <source>
        <dbReference type="Pfam" id="PF02826"/>
    </source>
</evidence>
<sequence length="370" mass="40053">MTAEPPLVVQTLDIPSDHLQKAHERGDIRLRVWKPSGDHAHLTSAPREWVLENVPGASALLVLLQTRVDDELLDRAGPSLKVVSTMSVGFDHIDLEACAKHNVRVGYTPRVLTSAVADSTVMLALMVMRHALPASRLVTSGQWPTTPIRPLTLTGPSIEGKTVGFLGFGDIAQTVARRMMSFRPKRFVYATSKPKPFDVHSKTFQPLVDDVLAAYQSAHGRLPVEVENVPDVGAMASEADVLVVLANYTSSTHHIINADVLARMKKTAYLVNIARGPLVDTDALVEALKRDELAGAALDVLEGEPNVGKDHPLLTKELEDKVVLLPHVGSATVEARRAMADYAELNVLGALHLRRDGDAGAFCAEVALPK</sequence>
<dbReference type="InterPro" id="IPR006139">
    <property type="entry name" value="D-isomer_2_OHA_DH_cat_dom"/>
</dbReference>
<feature type="domain" description="D-isomer specific 2-hydroxyacid dehydrogenase NAD-binding" evidence="4">
    <location>
        <begin position="229"/>
        <end position="329"/>
    </location>
</feature>
<keyword evidence="6" id="KW-1185">Reference proteome</keyword>
<gene>
    <name evidence="5" type="ORF">MOBT1_000410</name>
</gene>